<name>A0ABS4MDP6_9LACO</name>
<evidence type="ECO:0000259" key="3">
    <source>
        <dbReference type="PROSITE" id="PS50977"/>
    </source>
</evidence>
<gene>
    <name evidence="4" type="ORF">J2Z60_000630</name>
</gene>
<dbReference type="SUPFAM" id="SSF46689">
    <property type="entry name" value="Homeodomain-like"/>
    <property type="match status" value="1"/>
</dbReference>
<feature type="DNA-binding region" description="H-T-H motif" evidence="2">
    <location>
        <begin position="30"/>
        <end position="49"/>
    </location>
</feature>
<dbReference type="InterPro" id="IPR001647">
    <property type="entry name" value="HTH_TetR"/>
</dbReference>
<keyword evidence="5" id="KW-1185">Reference proteome</keyword>
<proteinExistence type="predicted"/>
<comment type="caution">
    <text evidence="4">The sequence shown here is derived from an EMBL/GenBank/DDBJ whole genome shotgun (WGS) entry which is preliminary data.</text>
</comment>
<reference evidence="4 5" key="1">
    <citation type="submission" date="2021-03" db="EMBL/GenBank/DDBJ databases">
        <title>Genomic Encyclopedia of Type Strains, Phase IV (KMG-IV): sequencing the most valuable type-strain genomes for metagenomic binning, comparative biology and taxonomic classification.</title>
        <authorList>
            <person name="Goeker M."/>
        </authorList>
    </citation>
    <scope>NUCLEOTIDE SEQUENCE [LARGE SCALE GENOMIC DNA]</scope>
    <source>
        <strain evidence="4 5">DSM 101872</strain>
    </source>
</reference>
<feature type="domain" description="HTH tetR-type" evidence="3">
    <location>
        <begin position="7"/>
        <end position="67"/>
    </location>
</feature>
<evidence type="ECO:0000256" key="2">
    <source>
        <dbReference type="PROSITE-ProRule" id="PRU00335"/>
    </source>
</evidence>
<dbReference type="InterPro" id="IPR009057">
    <property type="entry name" value="Homeodomain-like_sf"/>
</dbReference>
<sequence length="218" mass="25273">MARQKNMQRRRNILRNTFTLLRKNGINNVSLQMIADKSEISKSLLQSYYPHKNKLIIEIVTNFMSTILQILNSDKFQNVNTYAKMKAFIYILLEMGLRDEGISNVLESILKDPDSTEKWGQILDNWLIDEGVKDDLGNDMQLKPGLAFIVSGGANLFLKRQQFEVKAEKISDIMVKTFMTTFLDFPDERVNETLKEGHELIEKFEIDEVFHAVDIMFS</sequence>
<dbReference type="EMBL" id="JAGGLU010000002">
    <property type="protein sequence ID" value="MBP2057466.1"/>
    <property type="molecule type" value="Genomic_DNA"/>
</dbReference>
<dbReference type="Proteomes" id="UP001519292">
    <property type="component" value="Unassembled WGS sequence"/>
</dbReference>
<organism evidence="4 5">
    <name type="scientific">Lactobacillus colini</name>
    <dbReference type="NCBI Taxonomy" id="1819254"/>
    <lineage>
        <taxon>Bacteria</taxon>
        <taxon>Bacillati</taxon>
        <taxon>Bacillota</taxon>
        <taxon>Bacilli</taxon>
        <taxon>Lactobacillales</taxon>
        <taxon>Lactobacillaceae</taxon>
        <taxon>Lactobacillus</taxon>
    </lineage>
</organism>
<dbReference type="RefSeq" id="WP_209686205.1">
    <property type="nucleotide sequence ID" value="NZ_JAGGLU010000002.1"/>
</dbReference>
<evidence type="ECO:0000256" key="1">
    <source>
        <dbReference type="ARBA" id="ARBA00023125"/>
    </source>
</evidence>
<protein>
    <submittedName>
        <fullName evidence="4">AcrR family transcriptional regulator</fullName>
    </submittedName>
</protein>
<evidence type="ECO:0000313" key="4">
    <source>
        <dbReference type="EMBL" id="MBP2057466.1"/>
    </source>
</evidence>
<evidence type="ECO:0000313" key="5">
    <source>
        <dbReference type="Proteomes" id="UP001519292"/>
    </source>
</evidence>
<dbReference type="Gene3D" id="1.10.357.10">
    <property type="entry name" value="Tetracycline Repressor, domain 2"/>
    <property type="match status" value="1"/>
</dbReference>
<dbReference type="PROSITE" id="PS50977">
    <property type="entry name" value="HTH_TETR_2"/>
    <property type="match status" value="1"/>
</dbReference>
<keyword evidence="1 2" id="KW-0238">DNA-binding</keyword>
<accession>A0ABS4MDP6</accession>